<comment type="caution">
    <text evidence="1">The sequence shown here is derived from an EMBL/GenBank/DDBJ whole genome shotgun (WGS) entry which is preliminary data.</text>
</comment>
<protein>
    <submittedName>
        <fullName evidence="1">Uncharacterized protein</fullName>
    </submittedName>
</protein>
<evidence type="ECO:0000313" key="1">
    <source>
        <dbReference type="EMBL" id="KAB2928728.1"/>
    </source>
</evidence>
<name>A0A833GWY6_9LEPT</name>
<gene>
    <name evidence="1" type="ORF">F9K24_21630</name>
</gene>
<dbReference type="Proteomes" id="UP000460298">
    <property type="component" value="Unassembled WGS sequence"/>
</dbReference>
<accession>A0A833GWY6</accession>
<proteinExistence type="predicted"/>
<dbReference type="EMBL" id="WBUI01000045">
    <property type="protein sequence ID" value="KAB2928728.1"/>
    <property type="molecule type" value="Genomic_DNA"/>
</dbReference>
<reference evidence="1 2" key="1">
    <citation type="submission" date="2019-10" db="EMBL/GenBank/DDBJ databases">
        <title>Extracellular Electron Transfer in a Candidatus Methanoperedens spp. Enrichment Culture.</title>
        <authorList>
            <person name="Berger S."/>
            <person name="Rangel Shaw D."/>
            <person name="Berben T."/>
            <person name="In 'T Zandt M."/>
            <person name="Frank J."/>
            <person name="Reimann J."/>
            <person name="Jetten M.S.M."/>
            <person name="Welte C.U."/>
        </authorList>
    </citation>
    <scope>NUCLEOTIDE SEQUENCE [LARGE SCALE GENOMIC DNA]</scope>
    <source>
        <strain evidence="1">SB12</strain>
    </source>
</reference>
<sequence>MKKKNADPRQLMIQFEHDIMLGRMDEEEVTFYRSNITEIKEIIEKKKRLEENSALRAIIQHVELFYGK</sequence>
<evidence type="ECO:0000313" key="2">
    <source>
        <dbReference type="Proteomes" id="UP000460298"/>
    </source>
</evidence>
<organism evidence="1 2">
    <name type="scientific">Leptonema illini</name>
    <dbReference type="NCBI Taxonomy" id="183"/>
    <lineage>
        <taxon>Bacteria</taxon>
        <taxon>Pseudomonadati</taxon>
        <taxon>Spirochaetota</taxon>
        <taxon>Spirochaetia</taxon>
        <taxon>Leptospirales</taxon>
        <taxon>Leptospiraceae</taxon>
        <taxon>Leptonema</taxon>
    </lineage>
</organism>
<dbReference type="AlphaFoldDB" id="A0A833GWY6"/>